<accession>A0A0B6ZXQ9</accession>
<evidence type="ECO:0000313" key="1">
    <source>
        <dbReference type="EMBL" id="CEK73404.1"/>
    </source>
</evidence>
<reference evidence="1" key="1">
    <citation type="submission" date="2014-12" db="EMBL/GenBank/DDBJ databases">
        <title>Insight into the proteome of Arion vulgaris.</title>
        <authorList>
            <person name="Aradska J."/>
            <person name="Bulat T."/>
            <person name="Smidak R."/>
            <person name="Sarate P."/>
            <person name="Gangsoo J."/>
            <person name="Sialana F."/>
            <person name="Bilban M."/>
            <person name="Lubec G."/>
        </authorList>
    </citation>
    <scope>NUCLEOTIDE SEQUENCE</scope>
    <source>
        <tissue evidence="1">Skin</tissue>
    </source>
</reference>
<dbReference type="EMBL" id="HACG01026539">
    <property type="protein sequence ID" value="CEK73404.1"/>
    <property type="molecule type" value="Transcribed_RNA"/>
</dbReference>
<dbReference type="AlphaFoldDB" id="A0A0B6ZXQ9"/>
<gene>
    <name evidence="1" type="primary">ORF86646</name>
</gene>
<sequence>MTGNIFYISIRGVADSKVSNTLSEVPCAVEISVFKASLEQQISLCIWLCG</sequence>
<name>A0A0B6ZXQ9_9EUPU</name>
<proteinExistence type="predicted"/>
<organism evidence="1">
    <name type="scientific">Arion vulgaris</name>
    <dbReference type="NCBI Taxonomy" id="1028688"/>
    <lineage>
        <taxon>Eukaryota</taxon>
        <taxon>Metazoa</taxon>
        <taxon>Spiralia</taxon>
        <taxon>Lophotrochozoa</taxon>
        <taxon>Mollusca</taxon>
        <taxon>Gastropoda</taxon>
        <taxon>Heterobranchia</taxon>
        <taxon>Euthyneura</taxon>
        <taxon>Panpulmonata</taxon>
        <taxon>Eupulmonata</taxon>
        <taxon>Stylommatophora</taxon>
        <taxon>Helicina</taxon>
        <taxon>Arionoidea</taxon>
        <taxon>Arionidae</taxon>
        <taxon>Arion</taxon>
    </lineage>
</organism>
<protein>
    <submittedName>
        <fullName evidence="1">Uncharacterized protein</fullName>
    </submittedName>
</protein>